<dbReference type="InterPro" id="IPR011990">
    <property type="entry name" value="TPR-like_helical_dom_sf"/>
</dbReference>
<protein>
    <recommendedName>
        <fullName evidence="3">SusD/RagB family nutrient-binding outer membrane lipoprotein</fullName>
    </recommendedName>
</protein>
<dbReference type="InterPro" id="IPR041662">
    <property type="entry name" value="SusD-like_2"/>
</dbReference>
<dbReference type="EMBL" id="MSCN01000001">
    <property type="protein sequence ID" value="PQJ79713.1"/>
    <property type="molecule type" value="Genomic_DNA"/>
</dbReference>
<accession>A0A2S7WQ53</accession>
<evidence type="ECO:0000313" key="1">
    <source>
        <dbReference type="EMBL" id="PQJ79713.1"/>
    </source>
</evidence>
<evidence type="ECO:0008006" key="3">
    <source>
        <dbReference type="Google" id="ProtNLM"/>
    </source>
</evidence>
<proteinExistence type="predicted"/>
<gene>
    <name evidence="1" type="ORF">BTO18_11255</name>
</gene>
<name>A0A2S7WQ53_9FLAO</name>
<keyword evidence="2" id="KW-1185">Reference proteome</keyword>
<dbReference type="OrthoDB" id="725917at2"/>
<dbReference type="PROSITE" id="PS51257">
    <property type="entry name" value="PROKAR_LIPOPROTEIN"/>
    <property type="match status" value="1"/>
</dbReference>
<dbReference type="SUPFAM" id="SSF48452">
    <property type="entry name" value="TPR-like"/>
    <property type="match status" value="1"/>
</dbReference>
<reference evidence="1 2" key="1">
    <citation type="submission" date="2016-12" db="EMBL/GenBank/DDBJ databases">
        <title>Trade-off between light-utilization and light-protection in marine flavobacteria.</title>
        <authorList>
            <person name="Kumagai Y."/>
            <person name="Yoshizawa S."/>
            <person name="Kogure K."/>
            <person name="Iwasaki W."/>
        </authorList>
    </citation>
    <scope>NUCLEOTIDE SEQUENCE [LARGE SCALE GENOMIC DNA]</scope>
    <source>
        <strain evidence="1 2">NBRC 108759</strain>
    </source>
</reference>
<comment type="caution">
    <text evidence="1">The sequence shown here is derived from an EMBL/GenBank/DDBJ whole genome shotgun (WGS) entry which is preliminary data.</text>
</comment>
<dbReference type="Gene3D" id="1.25.40.390">
    <property type="match status" value="1"/>
</dbReference>
<dbReference type="Pfam" id="PF12771">
    <property type="entry name" value="SusD-like_2"/>
    <property type="match status" value="1"/>
</dbReference>
<dbReference type="Proteomes" id="UP000238882">
    <property type="component" value="Unassembled WGS sequence"/>
</dbReference>
<evidence type="ECO:0000313" key="2">
    <source>
        <dbReference type="Proteomes" id="UP000238882"/>
    </source>
</evidence>
<dbReference type="AlphaFoldDB" id="A0A2S7WQ53"/>
<organism evidence="1 2">
    <name type="scientific">Polaribacter porphyrae</name>
    <dbReference type="NCBI Taxonomy" id="1137780"/>
    <lineage>
        <taxon>Bacteria</taxon>
        <taxon>Pseudomonadati</taxon>
        <taxon>Bacteroidota</taxon>
        <taxon>Flavobacteriia</taxon>
        <taxon>Flavobacteriales</taxon>
        <taxon>Flavobacteriaceae</taxon>
    </lineage>
</organism>
<sequence length="482" mass="54228">MLVFRIMKNKIIIGCLCISLFFSCEKSFEDHNFNPNAVTTEEIIPADLLIKGTMLANISINLSHLQRISGMWSGQYRGEIANYLNLYNYSITASESNSAWQYLYNGILKQNREIAKYYDVNGLDAEGRLIIAISKMIEANAVGTATAIWGDIPYSDIDPNDVYHDPKFDKQTDVYAALQNLLDDAITMFQDTSTLSAGLDEDIHFGGDKAKWIEVAYTLKARYYLQTKQYSLAYQNALLGISAPDNSMKFFPTTTFGTENLLYRFGAGGNQGFMSVNNTFCRNLIAIASTNPNTRRNSKTNEVARRNYLNIDSASGFNSSIRINGERTPMNLVTYQENLLILAETGARTISSSQGLIHLNEVRAFHLTSESFNRAGTRVYNPYVLADFAPGGIDNQDNIPQDRALLREIIEERYVTGFGTFMPWNDLRRLRATDSDLMVPVPFNNNNISIYPQRFIPAQSEYNSNPNAPQGLTIFDPTEINQ</sequence>